<gene>
    <name evidence="2" type="ORF">N0V83_000262</name>
</gene>
<proteinExistence type="predicted"/>
<comment type="caution">
    <text evidence="2">The sequence shown here is derived from an EMBL/GenBank/DDBJ whole genome shotgun (WGS) entry which is preliminary data.</text>
</comment>
<feature type="region of interest" description="Disordered" evidence="1">
    <location>
        <begin position="200"/>
        <end position="219"/>
    </location>
</feature>
<dbReference type="OrthoDB" id="3944567at2759"/>
<evidence type="ECO:0000313" key="2">
    <source>
        <dbReference type="EMBL" id="KAJ4377437.1"/>
    </source>
</evidence>
<feature type="compositionally biased region" description="Basic and acidic residues" evidence="1">
    <location>
        <begin position="200"/>
        <end position="210"/>
    </location>
</feature>
<feature type="compositionally biased region" description="Polar residues" evidence="1">
    <location>
        <begin position="68"/>
        <end position="84"/>
    </location>
</feature>
<organism evidence="2 3">
    <name type="scientific">Neocucurbitaria cava</name>
    <dbReference type="NCBI Taxonomy" id="798079"/>
    <lineage>
        <taxon>Eukaryota</taxon>
        <taxon>Fungi</taxon>
        <taxon>Dikarya</taxon>
        <taxon>Ascomycota</taxon>
        <taxon>Pezizomycotina</taxon>
        <taxon>Dothideomycetes</taxon>
        <taxon>Pleosporomycetidae</taxon>
        <taxon>Pleosporales</taxon>
        <taxon>Pleosporineae</taxon>
        <taxon>Cucurbitariaceae</taxon>
        <taxon>Neocucurbitaria</taxon>
    </lineage>
</organism>
<feature type="region of interest" description="Disordered" evidence="1">
    <location>
        <begin position="1"/>
        <end position="174"/>
    </location>
</feature>
<dbReference type="Proteomes" id="UP001140560">
    <property type="component" value="Unassembled WGS sequence"/>
</dbReference>
<feature type="compositionally biased region" description="Basic and acidic residues" evidence="1">
    <location>
        <begin position="124"/>
        <end position="141"/>
    </location>
</feature>
<name>A0A9W9CRU4_9PLEO</name>
<dbReference type="EMBL" id="JAPEUY010000001">
    <property type="protein sequence ID" value="KAJ4377437.1"/>
    <property type="molecule type" value="Genomic_DNA"/>
</dbReference>
<protein>
    <submittedName>
        <fullName evidence="2">Uncharacterized protein</fullName>
    </submittedName>
</protein>
<sequence length="219" mass="23806">MSGDDQAASAHEVANAILSGTPIPGTTLAKSRKPGHTRTISAPDATSGAQDPGALNRMAMGWKPQLASRPSQGQIQTGAQNQSQEQDRRTSPDTQAVPIKLVKLVQSTSADFLSRFSPDTSPDDDMRRPREDLERELDARRASASAMPSRRSRSADHSQMRQVSNPAEAAASMLRQMPMDLRMQKGRVVSSGGVGLEERRMTNTYEEMKNKPLPKIAVL</sequence>
<keyword evidence="3" id="KW-1185">Reference proteome</keyword>
<dbReference type="AlphaFoldDB" id="A0A9W9CRU4"/>
<evidence type="ECO:0000313" key="3">
    <source>
        <dbReference type="Proteomes" id="UP001140560"/>
    </source>
</evidence>
<reference evidence="2" key="1">
    <citation type="submission" date="2022-10" db="EMBL/GenBank/DDBJ databases">
        <title>Tapping the CABI collections for fungal endophytes: first genome assemblies for Collariella, Neodidymelliopsis, Ascochyta clinopodiicola, Didymella pomorum, Didymosphaeria variabile, Neocosmospora piperis and Neocucurbitaria cava.</title>
        <authorList>
            <person name="Hill R."/>
        </authorList>
    </citation>
    <scope>NUCLEOTIDE SEQUENCE</scope>
    <source>
        <strain evidence="2">IMI 356814</strain>
    </source>
</reference>
<evidence type="ECO:0000256" key="1">
    <source>
        <dbReference type="SAM" id="MobiDB-lite"/>
    </source>
</evidence>
<accession>A0A9W9CRU4</accession>